<dbReference type="AlphaFoldDB" id="A0AAE0KUL1"/>
<proteinExistence type="predicted"/>
<evidence type="ECO:0000313" key="1">
    <source>
        <dbReference type="EMBL" id="KAK3261301.1"/>
    </source>
</evidence>
<accession>A0AAE0KUL1</accession>
<dbReference type="EMBL" id="LGRX02017005">
    <property type="protein sequence ID" value="KAK3261301.1"/>
    <property type="molecule type" value="Genomic_DNA"/>
</dbReference>
<dbReference type="Proteomes" id="UP001190700">
    <property type="component" value="Unassembled WGS sequence"/>
</dbReference>
<reference evidence="1 2" key="1">
    <citation type="journal article" date="2015" name="Genome Biol. Evol.">
        <title>Comparative Genomics of a Bacterivorous Green Alga Reveals Evolutionary Causalities and Consequences of Phago-Mixotrophic Mode of Nutrition.</title>
        <authorList>
            <person name="Burns J.A."/>
            <person name="Paasch A."/>
            <person name="Narechania A."/>
            <person name="Kim E."/>
        </authorList>
    </citation>
    <scope>NUCLEOTIDE SEQUENCE [LARGE SCALE GENOMIC DNA]</scope>
    <source>
        <strain evidence="1 2">PLY_AMNH</strain>
    </source>
</reference>
<name>A0AAE0KUL1_9CHLO</name>
<organism evidence="1 2">
    <name type="scientific">Cymbomonas tetramitiformis</name>
    <dbReference type="NCBI Taxonomy" id="36881"/>
    <lineage>
        <taxon>Eukaryota</taxon>
        <taxon>Viridiplantae</taxon>
        <taxon>Chlorophyta</taxon>
        <taxon>Pyramimonadophyceae</taxon>
        <taxon>Pyramimonadales</taxon>
        <taxon>Pyramimonadaceae</taxon>
        <taxon>Cymbomonas</taxon>
    </lineage>
</organism>
<keyword evidence="2" id="KW-1185">Reference proteome</keyword>
<gene>
    <name evidence="1" type="ORF">CYMTET_29787</name>
</gene>
<comment type="caution">
    <text evidence="1">The sequence shown here is derived from an EMBL/GenBank/DDBJ whole genome shotgun (WGS) entry which is preliminary data.</text>
</comment>
<sequence length="139" mass="15366">MTAFAQKESDNDALLDLADAANEVKNVFDGQEAGLASLNANFIYKAVLTPLRLDVEIDKVELVDFYAYILEVWESVNAVTAGPIEQVATPSSTSLVMLYSGYPGMQQLIASASRHSWRTLNRLSSKGRYRDFLVIDNSE</sequence>
<protein>
    <submittedName>
        <fullName evidence="1">Uncharacterized protein</fullName>
    </submittedName>
</protein>
<evidence type="ECO:0000313" key="2">
    <source>
        <dbReference type="Proteomes" id="UP001190700"/>
    </source>
</evidence>